<dbReference type="RefSeq" id="WP_072316269.1">
    <property type="nucleotide sequence ID" value="NZ_FPJE01000004.1"/>
</dbReference>
<accession>A0A1K1N3B5</accession>
<dbReference type="Gene3D" id="3.40.50.1820">
    <property type="entry name" value="alpha/beta hydrolase"/>
    <property type="match status" value="1"/>
</dbReference>
<dbReference type="InterPro" id="IPR050266">
    <property type="entry name" value="AB_hydrolase_sf"/>
</dbReference>
<protein>
    <submittedName>
        <fullName evidence="2">Pimeloyl-ACP methyl ester carboxylesterase</fullName>
    </submittedName>
</protein>
<dbReference type="EMBL" id="FPJE01000004">
    <property type="protein sequence ID" value="SFW29922.1"/>
    <property type="molecule type" value="Genomic_DNA"/>
</dbReference>
<name>A0A1K1N3B5_9FLAO</name>
<reference evidence="2 3" key="1">
    <citation type="submission" date="2016-11" db="EMBL/GenBank/DDBJ databases">
        <authorList>
            <person name="Jaros S."/>
            <person name="Januszkiewicz K."/>
            <person name="Wedrychowicz H."/>
        </authorList>
    </citation>
    <scope>NUCLEOTIDE SEQUENCE [LARGE SCALE GENOMIC DNA]</scope>
    <source>
        <strain evidence="2 3">CGMCC 1.12145</strain>
    </source>
</reference>
<dbReference type="PANTHER" id="PTHR43798">
    <property type="entry name" value="MONOACYLGLYCEROL LIPASE"/>
    <property type="match status" value="1"/>
</dbReference>
<dbReference type="Proteomes" id="UP000182248">
    <property type="component" value="Unassembled WGS sequence"/>
</dbReference>
<sequence>MIIQYKGIPVFYSEEGKGPALVLLHGFLENSGMWEGLKPELSAKNRVITIDLLGHGATGCLGYVHTMEMMAEAVEEVLKHLKVRKSVFVGHSMGGYVALAFAEKNPDAVKGLVLLNSTARADDDMRRKNRDRAIAAVKHNHRNFIRMAISNLFRPKNRTIFRAEIKKIKSEALKTPLQGIVAALEGMKIREDREVLLHFSPYRKMMILGKKDPVLDFNALADQVRGADVTIFEVSDGHMSHIENKKEVLSAICWFLNK</sequence>
<dbReference type="Pfam" id="PF00561">
    <property type="entry name" value="Abhydrolase_1"/>
    <property type="match status" value="1"/>
</dbReference>
<evidence type="ECO:0000313" key="3">
    <source>
        <dbReference type="Proteomes" id="UP000182248"/>
    </source>
</evidence>
<evidence type="ECO:0000313" key="2">
    <source>
        <dbReference type="EMBL" id="SFW29922.1"/>
    </source>
</evidence>
<keyword evidence="3" id="KW-1185">Reference proteome</keyword>
<dbReference type="STRING" id="1150368.SAMN02927921_00986"/>
<proteinExistence type="predicted"/>
<organism evidence="2 3">
    <name type="scientific">Sinomicrobium oceani</name>
    <dbReference type="NCBI Taxonomy" id="1150368"/>
    <lineage>
        <taxon>Bacteria</taxon>
        <taxon>Pseudomonadati</taxon>
        <taxon>Bacteroidota</taxon>
        <taxon>Flavobacteriia</taxon>
        <taxon>Flavobacteriales</taxon>
        <taxon>Flavobacteriaceae</taxon>
        <taxon>Sinomicrobium</taxon>
    </lineage>
</organism>
<dbReference type="PRINTS" id="PR00111">
    <property type="entry name" value="ABHYDROLASE"/>
</dbReference>
<dbReference type="InterPro" id="IPR000073">
    <property type="entry name" value="AB_hydrolase_1"/>
</dbReference>
<gene>
    <name evidence="2" type="ORF">SAMN02927921_00986</name>
</gene>
<evidence type="ECO:0000259" key="1">
    <source>
        <dbReference type="Pfam" id="PF00561"/>
    </source>
</evidence>
<dbReference type="OrthoDB" id="252464at2"/>
<dbReference type="InterPro" id="IPR029058">
    <property type="entry name" value="AB_hydrolase_fold"/>
</dbReference>
<feature type="domain" description="AB hydrolase-1" evidence="1">
    <location>
        <begin position="19"/>
        <end position="127"/>
    </location>
</feature>
<dbReference type="AlphaFoldDB" id="A0A1K1N3B5"/>
<dbReference type="SUPFAM" id="SSF53474">
    <property type="entry name" value="alpha/beta-Hydrolases"/>
    <property type="match status" value="1"/>
</dbReference>